<dbReference type="PRINTS" id="PR00315">
    <property type="entry name" value="ELONGATNFCT"/>
</dbReference>
<dbReference type="InterPro" id="IPR009000">
    <property type="entry name" value="Transl_B-barrel_sf"/>
</dbReference>
<dbReference type="Pfam" id="PF00009">
    <property type="entry name" value="GTP_EFTU"/>
    <property type="match status" value="1"/>
</dbReference>
<dbReference type="InterPro" id="IPR004540">
    <property type="entry name" value="Transl_elong_EFG/EF2"/>
</dbReference>
<dbReference type="Gene3D" id="3.30.70.240">
    <property type="match status" value="1"/>
</dbReference>
<dbReference type="CDD" id="cd04088">
    <property type="entry name" value="EFG_mtEFG_II"/>
    <property type="match status" value="1"/>
</dbReference>
<dbReference type="Pfam" id="PF03764">
    <property type="entry name" value="EFG_IV"/>
    <property type="match status" value="1"/>
</dbReference>
<dbReference type="InterPro" id="IPR047872">
    <property type="entry name" value="EFG_IV"/>
</dbReference>
<protein>
    <recommendedName>
        <fullName evidence="2 8">Elongation factor G</fullName>
        <shortName evidence="8">EF-G</shortName>
    </recommendedName>
</protein>
<dbReference type="SMART" id="SM00889">
    <property type="entry name" value="EFG_IV"/>
    <property type="match status" value="1"/>
</dbReference>
<gene>
    <name evidence="8" type="primary">fusA</name>
    <name evidence="10" type="ORF">GGR31_002001</name>
</gene>
<dbReference type="PANTHER" id="PTHR43261">
    <property type="entry name" value="TRANSLATION ELONGATION FACTOR G-RELATED"/>
    <property type="match status" value="1"/>
</dbReference>
<dbReference type="PANTHER" id="PTHR43261:SF1">
    <property type="entry name" value="RIBOSOME-RELEASING FACTOR 2, MITOCHONDRIAL"/>
    <property type="match status" value="1"/>
</dbReference>
<evidence type="ECO:0000256" key="4">
    <source>
        <dbReference type="ARBA" id="ARBA00022768"/>
    </source>
</evidence>
<dbReference type="Gene3D" id="3.30.230.10">
    <property type="match status" value="1"/>
</dbReference>
<dbReference type="NCBIfam" id="TIGR00484">
    <property type="entry name" value="EF-G"/>
    <property type="match status" value="1"/>
</dbReference>
<keyword evidence="3 8" id="KW-0547">Nucleotide-binding</keyword>
<dbReference type="Proteomes" id="UP001257659">
    <property type="component" value="Unassembled WGS sequence"/>
</dbReference>
<dbReference type="Pfam" id="PF14492">
    <property type="entry name" value="EFG_III"/>
    <property type="match status" value="1"/>
</dbReference>
<dbReference type="Pfam" id="PF03144">
    <property type="entry name" value="GTP_EFTU_D2"/>
    <property type="match status" value="1"/>
</dbReference>
<reference evidence="10 11" key="1">
    <citation type="submission" date="2023-07" db="EMBL/GenBank/DDBJ databases">
        <title>Genomic Encyclopedia of Type Strains, Phase IV (KMG-IV): sequencing the most valuable type-strain genomes for metagenomic binning, comparative biology and taxonomic classification.</title>
        <authorList>
            <person name="Goeker M."/>
        </authorList>
    </citation>
    <scope>NUCLEOTIDE SEQUENCE [LARGE SCALE GENOMIC DNA]</scope>
    <source>
        <strain evidence="10 11">DSM 102814</strain>
    </source>
</reference>
<dbReference type="CDD" id="cd16262">
    <property type="entry name" value="EFG_III"/>
    <property type="match status" value="1"/>
</dbReference>
<dbReference type="GO" id="GO:0003746">
    <property type="term" value="F:translation elongation factor activity"/>
    <property type="evidence" value="ECO:0007669"/>
    <property type="project" value="UniProtKB-KW"/>
</dbReference>
<comment type="caution">
    <text evidence="10">The sequence shown here is derived from an EMBL/GenBank/DDBJ whole genome shotgun (WGS) entry which is preliminary data.</text>
</comment>
<evidence type="ECO:0000259" key="9">
    <source>
        <dbReference type="PROSITE" id="PS51722"/>
    </source>
</evidence>
<dbReference type="InterPro" id="IPR000795">
    <property type="entry name" value="T_Tr_GTP-bd_dom"/>
</dbReference>
<dbReference type="SMART" id="SM00838">
    <property type="entry name" value="EFG_C"/>
    <property type="match status" value="1"/>
</dbReference>
<evidence type="ECO:0000256" key="3">
    <source>
        <dbReference type="ARBA" id="ARBA00022741"/>
    </source>
</evidence>
<dbReference type="EMBL" id="JAVDQA010000005">
    <property type="protein sequence ID" value="MDR6301350.1"/>
    <property type="molecule type" value="Genomic_DNA"/>
</dbReference>
<accession>A0ABU1K6W8</accession>
<dbReference type="InterPro" id="IPR020568">
    <property type="entry name" value="Ribosomal_Su5_D2-typ_SF"/>
</dbReference>
<comment type="function">
    <text evidence="7 8">Catalyzes the GTP-dependent ribosomal translocation step during translation elongation. During this step, the ribosome changes from the pre-translocational (PRE) to the post-translocational (POST) state as the newly formed A-site-bound peptidyl-tRNA and P-site-bound deacylated tRNA move to the P and E sites, respectively. Catalyzes the coordinated movement of the two tRNA molecules, the mRNA and conformational changes in the ribosome.</text>
</comment>
<dbReference type="Gene3D" id="3.30.70.870">
    <property type="entry name" value="Elongation Factor G (Translational Gtpase), domain 3"/>
    <property type="match status" value="1"/>
</dbReference>
<evidence type="ECO:0000313" key="11">
    <source>
        <dbReference type="Proteomes" id="UP001257659"/>
    </source>
</evidence>
<evidence type="ECO:0000256" key="8">
    <source>
        <dbReference type="HAMAP-Rule" id="MF_00054"/>
    </source>
</evidence>
<dbReference type="SUPFAM" id="SSF50447">
    <property type="entry name" value="Translation proteins"/>
    <property type="match status" value="1"/>
</dbReference>
<dbReference type="InterPro" id="IPR005225">
    <property type="entry name" value="Small_GTP-bd"/>
</dbReference>
<comment type="subcellular location">
    <subcellularLocation>
        <location evidence="8">Cytoplasm</location>
    </subcellularLocation>
</comment>
<dbReference type="InterPro" id="IPR041095">
    <property type="entry name" value="EFG_II"/>
</dbReference>
<dbReference type="SUPFAM" id="SSF54980">
    <property type="entry name" value="EF-G C-terminal domain-like"/>
    <property type="match status" value="2"/>
</dbReference>
<dbReference type="RefSeq" id="WP_309728679.1">
    <property type="nucleotide sequence ID" value="NZ_JAVDQA010000005.1"/>
</dbReference>
<dbReference type="HAMAP" id="MF_00054_B">
    <property type="entry name" value="EF_G_EF_2_B"/>
    <property type="match status" value="1"/>
</dbReference>
<feature type="binding site" evidence="8">
    <location>
        <begin position="84"/>
        <end position="88"/>
    </location>
    <ligand>
        <name>GTP</name>
        <dbReference type="ChEBI" id="CHEBI:37565"/>
    </ligand>
</feature>
<proteinExistence type="inferred from homology"/>
<keyword evidence="5 8" id="KW-0648">Protein biosynthesis</keyword>
<evidence type="ECO:0000256" key="2">
    <source>
        <dbReference type="ARBA" id="ARBA00017872"/>
    </source>
</evidence>
<evidence type="ECO:0000256" key="7">
    <source>
        <dbReference type="ARBA" id="ARBA00024731"/>
    </source>
</evidence>
<dbReference type="InterPro" id="IPR009022">
    <property type="entry name" value="EFG_III"/>
</dbReference>
<dbReference type="NCBIfam" id="NF009381">
    <property type="entry name" value="PRK12740.1-5"/>
    <property type="match status" value="1"/>
</dbReference>
<dbReference type="InterPro" id="IPR000640">
    <property type="entry name" value="EFG_V-like"/>
</dbReference>
<dbReference type="CDD" id="cd03713">
    <property type="entry name" value="EFG_mtEFG_C"/>
    <property type="match status" value="1"/>
</dbReference>
<dbReference type="InterPro" id="IPR027417">
    <property type="entry name" value="P-loop_NTPase"/>
</dbReference>
<feature type="binding site" evidence="8">
    <location>
        <begin position="16"/>
        <end position="23"/>
    </location>
    <ligand>
        <name>GTP</name>
        <dbReference type="ChEBI" id="CHEBI:37565"/>
    </ligand>
</feature>
<dbReference type="InterPro" id="IPR005517">
    <property type="entry name" value="Transl_elong_EFG/EF2_IV"/>
</dbReference>
<dbReference type="Gene3D" id="3.40.50.300">
    <property type="entry name" value="P-loop containing nucleotide triphosphate hydrolases"/>
    <property type="match status" value="1"/>
</dbReference>
<dbReference type="NCBIfam" id="TIGR00231">
    <property type="entry name" value="small_GTP"/>
    <property type="match status" value="1"/>
</dbReference>
<keyword evidence="6 8" id="KW-0342">GTP-binding</keyword>
<organism evidence="10 11">
    <name type="scientific">Mesonia maritima</name>
    <dbReference type="NCBI Taxonomy" id="1793873"/>
    <lineage>
        <taxon>Bacteria</taxon>
        <taxon>Pseudomonadati</taxon>
        <taxon>Bacteroidota</taxon>
        <taxon>Flavobacteriia</taxon>
        <taxon>Flavobacteriales</taxon>
        <taxon>Flavobacteriaceae</taxon>
        <taxon>Mesonia</taxon>
    </lineage>
</organism>
<keyword evidence="4 8" id="KW-0251">Elongation factor</keyword>
<dbReference type="InterPro" id="IPR035649">
    <property type="entry name" value="EFG_V"/>
</dbReference>
<feature type="binding site" evidence="8">
    <location>
        <begin position="138"/>
        <end position="141"/>
    </location>
    <ligand>
        <name>GTP</name>
        <dbReference type="ChEBI" id="CHEBI:37565"/>
    </ligand>
</feature>
<sequence length="702" mass="77742">MAQRDLKFTRNIGIAAHIDAGKTTTTERILYYTGISHKIGEVHDGAATMDWMEQEQERGITITSAATHCKWMYRDQEFTVNIIDTPGHVDFTVEVERSLRVLDGVVALFSAVDGVEPQSETVWRQADKYKVPRLGFVNKMDRQGADFFNVCKQVREMLGGNPVPLQVPIGDEIDFKGVVDLISKKAIIWNEEDHGMTYEEIDIPEELMDEVNKYRAELVEAVAEYDEALMEKFFEDENSITPDEIIAALRAATIDMSIIPMMCGSAFKNKGVQAMLDAVMRYLPSPVDVEAIVGTNPETGEEESRKPHVDSPFSALAFKIATDPFVGRLAFFRTYSGALEAGSYVLNNRSGKKERISRMYQMHSNKQEPIDKIEAGDIGAAVGFKDIKTGDTLTDMNHPIVLESMTFPEPVIGIAVEPKTKADVDKMGMALAKLAEEDPTFQVKTDEASGQTVISGMGELHIEILVDRLKREFKVEVNEGEPQVEYKEAVTKNAEHREVYKKQSGGRGKFADIVFEMGPVDEDFEGKGLQFVDEIKGGRIPKEFIPSVQKGFEQAMKNGPLAGFYMDTLKVTLKDGSFHPVDSDQLSFELAAKMGFKAAAKKAGAVILEPIMKNEVVTPEENMGDIVGDLNKRRGQVNSMSDRSGAKVIKADVPLAEMFGYVTTLRTLSSGRATSTMEFSHYAETPSNISEEVIKAAKGAND</sequence>
<dbReference type="PROSITE" id="PS00301">
    <property type="entry name" value="G_TR_1"/>
    <property type="match status" value="1"/>
</dbReference>
<dbReference type="Gene3D" id="2.40.30.10">
    <property type="entry name" value="Translation factors"/>
    <property type="match status" value="1"/>
</dbReference>
<feature type="domain" description="Tr-type G" evidence="9">
    <location>
        <begin position="7"/>
        <end position="287"/>
    </location>
</feature>
<dbReference type="InterPro" id="IPR014721">
    <property type="entry name" value="Ribsml_uS5_D2-typ_fold_subgr"/>
</dbReference>
<dbReference type="InterPro" id="IPR035647">
    <property type="entry name" value="EFG_III/V"/>
</dbReference>
<dbReference type="CDD" id="cd01434">
    <property type="entry name" value="EFG_mtEFG1_IV"/>
    <property type="match status" value="1"/>
</dbReference>
<dbReference type="CDD" id="cd01886">
    <property type="entry name" value="EF-G"/>
    <property type="match status" value="1"/>
</dbReference>
<dbReference type="SUPFAM" id="SSF54211">
    <property type="entry name" value="Ribosomal protein S5 domain 2-like"/>
    <property type="match status" value="1"/>
</dbReference>
<keyword evidence="8" id="KW-0963">Cytoplasm</keyword>
<dbReference type="InterPro" id="IPR031157">
    <property type="entry name" value="G_TR_CS"/>
</dbReference>
<dbReference type="Pfam" id="PF00679">
    <property type="entry name" value="EFG_C"/>
    <property type="match status" value="1"/>
</dbReference>
<evidence type="ECO:0000256" key="5">
    <source>
        <dbReference type="ARBA" id="ARBA00022917"/>
    </source>
</evidence>
<evidence type="ECO:0000256" key="1">
    <source>
        <dbReference type="ARBA" id="ARBA00005870"/>
    </source>
</evidence>
<dbReference type="SUPFAM" id="SSF52540">
    <property type="entry name" value="P-loop containing nucleoside triphosphate hydrolases"/>
    <property type="match status" value="1"/>
</dbReference>
<dbReference type="PROSITE" id="PS51722">
    <property type="entry name" value="G_TR_2"/>
    <property type="match status" value="1"/>
</dbReference>
<keyword evidence="11" id="KW-1185">Reference proteome</keyword>
<dbReference type="InterPro" id="IPR004161">
    <property type="entry name" value="EFTu-like_2"/>
</dbReference>
<evidence type="ECO:0000256" key="6">
    <source>
        <dbReference type="ARBA" id="ARBA00023134"/>
    </source>
</evidence>
<name>A0ABU1K6W8_9FLAO</name>
<comment type="similarity">
    <text evidence="1 8">Belongs to the TRAFAC class translation factor GTPase superfamily. Classic translation factor GTPase family. EF-G/EF-2 subfamily.</text>
</comment>
<evidence type="ECO:0000313" key="10">
    <source>
        <dbReference type="EMBL" id="MDR6301350.1"/>
    </source>
</evidence>